<dbReference type="PROSITE" id="PS50892">
    <property type="entry name" value="V_SNARE"/>
    <property type="match status" value="1"/>
</dbReference>
<evidence type="ECO:0000256" key="1">
    <source>
        <dbReference type="PROSITE-ProRule" id="PRU00290"/>
    </source>
</evidence>
<feature type="domain" description="V-SNARE coiled-coil homology" evidence="3">
    <location>
        <begin position="65"/>
        <end position="125"/>
    </location>
</feature>
<dbReference type="Gene3D" id="1.20.5.110">
    <property type="match status" value="1"/>
</dbReference>
<dbReference type="InterPro" id="IPR016444">
    <property type="entry name" value="Synaptobrevin/VAMP"/>
</dbReference>
<dbReference type="InterPro" id="IPR042855">
    <property type="entry name" value="V_SNARE_CC"/>
</dbReference>
<dbReference type="AlphaFoldDB" id="A0A0A1UMS5"/>
<dbReference type="Proteomes" id="UP000030151">
    <property type="component" value="Unassembled WGS sequence"/>
</dbReference>
<evidence type="ECO:0000313" key="5">
    <source>
        <dbReference type="Proteomes" id="UP000030151"/>
    </source>
</evidence>
<evidence type="ECO:0000256" key="2">
    <source>
        <dbReference type="SAM" id="Phobius"/>
    </source>
</evidence>
<evidence type="ECO:0000259" key="3">
    <source>
        <dbReference type="PROSITE" id="PS50892"/>
    </source>
</evidence>
<dbReference type="HOGENOM" id="CLU_1652572_0_0_1"/>
<accession>A0A0A1UMS5</accession>
<reference evidence="4 5" key="1">
    <citation type="submission" date="2014-02" db="EMBL/GenBank/DDBJ databases">
        <title>The genome sequence of the entomopathogenic fungus Metarhizium robertsii ARSEF 2575.</title>
        <authorList>
            <person name="Giuliano Garisto Donzelli B."/>
            <person name="Roe B.A."/>
            <person name="Macmil S.L."/>
            <person name="Krasnoff S.B."/>
            <person name="Gibson D.M."/>
        </authorList>
    </citation>
    <scope>NUCLEOTIDE SEQUENCE [LARGE SCALE GENOMIC DNA]</scope>
    <source>
        <strain evidence="4 5">ARSEF 2575</strain>
    </source>
</reference>
<sequence length="160" mass="17716">MTQQSAINETAKVSSGCASCIMKCFRNDCPPNPDAVLPAARNRVSLVGVVSPLHARQSRQSSSVLICSGDQEIDNCRKTLEELIPAVEKRSGMLDVMVDKGEALKHSTGQFRRGANRVRKQMWWKDMKWRICVVSGIIIVLLIIIISSGWFVGLRGLEAF</sequence>
<protein>
    <submittedName>
        <fullName evidence="4">Synaptobrevin domain protein</fullName>
    </submittedName>
</protein>
<dbReference type="PANTHER" id="PTHR45701">
    <property type="entry name" value="SYNAPTOBREVIN FAMILY MEMBER"/>
    <property type="match status" value="1"/>
</dbReference>
<comment type="caution">
    <text evidence="4">The sequence shown here is derived from an EMBL/GenBank/DDBJ whole genome shotgun (WGS) entry which is preliminary data.</text>
</comment>
<dbReference type="Pfam" id="PF00957">
    <property type="entry name" value="Synaptobrevin"/>
    <property type="match status" value="1"/>
</dbReference>
<keyword evidence="2" id="KW-0472">Membrane</keyword>
<proteinExistence type="predicted"/>
<organism evidence="4 5">
    <name type="scientific">Metarhizium robertsii</name>
    <dbReference type="NCBI Taxonomy" id="568076"/>
    <lineage>
        <taxon>Eukaryota</taxon>
        <taxon>Fungi</taxon>
        <taxon>Dikarya</taxon>
        <taxon>Ascomycota</taxon>
        <taxon>Pezizomycotina</taxon>
        <taxon>Sordariomycetes</taxon>
        <taxon>Hypocreomycetidae</taxon>
        <taxon>Hypocreales</taxon>
        <taxon>Clavicipitaceae</taxon>
        <taxon>Metarhizium</taxon>
    </lineage>
</organism>
<keyword evidence="1" id="KW-0175">Coiled coil</keyword>
<gene>
    <name evidence="4" type="ORF">X797_011714</name>
</gene>
<evidence type="ECO:0000313" key="4">
    <source>
        <dbReference type="EMBL" id="EXU95217.1"/>
    </source>
</evidence>
<dbReference type="EMBL" id="JELW01000093">
    <property type="protein sequence ID" value="EXU95217.1"/>
    <property type="molecule type" value="Genomic_DNA"/>
</dbReference>
<dbReference type="SUPFAM" id="SSF58038">
    <property type="entry name" value="SNARE fusion complex"/>
    <property type="match status" value="1"/>
</dbReference>
<keyword evidence="2" id="KW-0812">Transmembrane</keyword>
<feature type="transmembrane region" description="Helical" evidence="2">
    <location>
        <begin position="129"/>
        <end position="152"/>
    </location>
</feature>
<name>A0A0A1UMS5_9HYPO</name>
<keyword evidence="2" id="KW-1133">Transmembrane helix</keyword>
<dbReference type="OrthoDB" id="190375at2759"/>